<dbReference type="EC" id="3.1.1.61" evidence="2"/>
<dbReference type="InterPro" id="IPR000673">
    <property type="entry name" value="Sig_transdc_resp-reg_Me-estase"/>
</dbReference>
<organism evidence="6 7">
    <name type="scientific">Trichlorobacter ammonificans</name>
    <dbReference type="NCBI Taxonomy" id="2916410"/>
    <lineage>
        <taxon>Bacteria</taxon>
        <taxon>Pseudomonadati</taxon>
        <taxon>Thermodesulfobacteriota</taxon>
        <taxon>Desulfuromonadia</taxon>
        <taxon>Geobacterales</taxon>
        <taxon>Geobacteraceae</taxon>
        <taxon>Trichlorobacter</taxon>
    </lineage>
</organism>
<keyword evidence="4" id="KW-0145">Chemotaxis</keyword>
<reference evidence="6 7" key="1">
    <citation type="submission" date="2022-03" db="EMBL/GenBank/DDBJ databases">
        <authorList>
            <person name="Koch H."/>
        </authorList>
    </citation>
    <scope>NUCLEOTIDE SEQUENCE [LARGE SCALE GENOMIC DNA]</scope>
    <source>
        <strain evidence="6 7">G1</strain>
    </source>
</reference>
<feature type="active site" evidence="4">
    <location>
        <position position="44"/>
    </location>
</feature>
<sequence>MRRTDDRLFRLVAVGVSTGGVAALKSLLGELPDDFPLPLLVVAHISPEADDGLALLLDGCCPLRVKEADDHETARAGTVYLAPANYHLLVSRDGVLSLSVDPPVHYARPSVDVLFESAAAACGPALVGIVLTGAGCDGSAGLLAIRQRGGLTIVQDPADAEMDAMPRSALQLLQPDHVLALKEIPGLLRRLAPRKP</sequence>
<dbReference type="PROSITE" id="PS50122">
    <property type="entry name" value="CHEB"/>
    <property type="match status" value="1"/>
</dbReference>
<dbReference type="SUPFAM" id="SSF52738">
    <property type="entry name" value="Methylesterase CheB, C-terminal domain"/>
    <property type="match status" value="1"/>
</dbReference>
<dbReference type="EMBL" id="OW150024">
    <property type="protein sequence ID" value="CAH2031648.1"/>
    <property type="molecule type" value="Genomic_DNA"/>
</dbReference>
<evidence type="ECO:0000259" key="5">
    <source>
        <dbReference type="PROSITE" id="PS50122"/>
    </source>
</evidence>
<name>A0ABM9D8U4_9BACT</name>
<evidence type="ECO:0000313" key="6">
    <source>
        <dbReference type="EMBL" id="CAH2031648.1"/>
    </source>
</evidence>
<dbReference type="Gene3D" id="3.40.50.180">
    <property type="entry name" value="Methylesterase CheB, C-terminal domain"/>
    <property type="match status" value="1"/>
</dbReference>
<protein>
    <recommendedName>
        <fullName evidence="2">protein-glutamate methylesterase</fullName>
        <ecNumber evidence="2">3.1.1.61</ecNumber>
    </recommendedName>
</protein>
<dbReference type="GO" id="GO:0016787">
    <property type="term" value="F:hydrolase activity"/>
    <property type="evidence" value="ECO:0007669"/>
    <property type="project" value="UniProtKB-KW"/>
</dbReference>
<evidence type="ECO:0000256" key="3">
    <source>
        <dbReference type="ARBA" id="ARBA00048267"/>
    </source>
</evidence>
<dbReference type="InterPro" id="IPR035909">
    <property type="entry name" value="CheB_C"/>
</dbReference>
<keyword evidence="7" id="KW-1185">Reference proteome</keyword>
<dbReference type="RefSeq" id="WP_305732459.1">
    <property type="nucleotide sequence ID" value="NZ_OW150024.1"/>
</dbReference>
<accession>A0ABM9D8U4</accession>
<evidence type="ECO:0000256" key="1">
    <source>
        <dbReference type="ARBA" id="ARBA00022801"/>
    </source>
</evidence>
<feature type="domain" description="CheB-type methylesterase" evidence="5">
    <location>
        <begin position="10"/>
        <end position="184"/>
    </location>
</feature>
<feature type="active site" evidence="4">
    <location>
        <position position="17"/>
    </location>
</feature>
<keyword evidence="1 4" id="KW-0378">Hydrolase</keyword>
<evidence type="ECO:0000313" key="7">
    <source>
        <dbReference type="Proteomes" id="UP001295463"/>
    </source>
</evidence>
<evidence type="ECO:0000256" key="4">
    <source>
        <dbReference type="PROSITE-ProRule" id="PRU00050"/>
    </source>
</evidence>
<evidence type="ECO:0000256" key="2">
    <source>
        <dbReference type="ARBA" id="ARBA00039140"/>
    </source>
</evidence>
<dbReference type="Pfam" id="PF01339">
    <property type="entry name" value="CheB_methylest"/>
    <property type="match status" value="1"/>
</dbReference>
<gene>
    <name evidence="6" type="primary">cheB</name>
    <name evidence="6" type="ORF">GEAMG1_1816</name>
</gene>
<dbReference type="PANTHER" id="PTHR42872">
    <property type="entry name" value="PROTEIN-GLUTAMATE METHYLESTERASE/PROTEIN-GLUTAMINE GLUTAMINASE"/>
    <property type="match status" value="1"/>
</dbReference>
<dbReference type="CDD" id="cd16433">
    <property type="entry name" value="CheB"/>
    <property type="match status" value="1"/>
</dbReference>
<feature type="active site" evidence="4">
    <location>
        <position position="137"/>
    </location>
</feature>
<dbReference type="Proteomes" id="UP001295463">
    <property type="component" value="Chromosome"/>
</dbReference>
<comment type="catalytic activity">
    <reaction evidence="3">
        <text>[protein]-L-glutamate 5-O-methyl ester + H2O = L-glutamyl-[protein] + methanol + H(+)</text>
        <dbReference type="Rhea" id="RHEA:23236"/>
        <dbReference type="Rhea" id="RHEA-COMP:10208"/>
        <dbReference type="Rhea" id="RHEA-COMP:10311"/>
        <dbReference type="ChEBI" id="CHEBI:15377"/>
        <dbReference type="ChEBI" id="CHEBI:15378"/>
        <dbReference type="ChEBI" id="CHEBI:17790"/>
        <dbReference type="ChEBI" id="CHEBI:29973"/>
        <dbReference type="ChEBI" id="CHEBI:82795"/>
        <dbReference type="EC" id="3.1.1.61"/>
    </reaction>
</comment>
<proteinExistence type="predicted"/>
<dbReference type="PANTHER" id="PTHR42872:SF6">
    <property type="entry name" value="PROTEIN-GLUTAMATE METHYLESTERASE_PROTEIN-GLUTAMINE GLUTAMINASE"/>
    <property type="match status" value="1"/>
</dbReference>